<organism evidence="7 8">
    <name type="scientific">Caenorhabditis briggsae</name>
    <dbReference type="NCBI Taxonomy" id="6238"/>
    <lineage>
        <taxon>Eukaryota</taxon>
        <taxon>Metazoa</taxon>
        <taxon>Ecdysozoa</taxon>
        <taxon>Nematoda</taxon>
        <taxon>Chromadorea</taxon>
        <taxon>Rhabditida</taxon>
        <taxon>Rhabditina</taxon>
        <taxon>Rhabditomorpha</taxon>
        <taxon>Rhabditoidea</taxon>
        <taxon>Rhabditidae</taxon>
        <taxon>Peloderinae</taxon>
        <taxon>Caenorhabditis</taxon>
    </lineage>
</organism>
<evidence type="ECO:0000313" key="7">
    <source>
        <dbReference type="EMBL" id="ULU07180.1"/>
    </source>
</evidence>
<dbReference type="FunFam" id="1.20.5.420:FF:000015">
    <property type="entry name" value="Protein CBR-SGT-1"/>
    <property type="match status" value="1"/>
</dbReference>
<dbReference type="EMBL" id="CP090892">
    <property type="protein sequence ID" value="ULU07180.1"/>
    <property type="molecule type" value="Genomic_DNA"/>
</dbReference>
<feature type="compositionally biased region" description="Pro residues" evidence="5">
    <location>
        <begin position="330"/>
        <end position="339"/>
    </location>
</feature>
<dbReference type="Gene3D" id="1.20.5.420">
    <property type="entry name" value="Immunoglobulin FC, subunit C"/>
    <property type="match status" value="1"/>
</dbReference>
<dbReference type="InterPro" id="IPR047150">
    <property type="entry name" value="SGT"/>
</dbReference>
<dbReference type="InterPro" id="IPR032374">
    <property type="entry name" value="SGTA_dimer"/>
</dbReference>
<keyword evidence="3 4" id="KW-0802">TPR repeat</keyword>
<feature type="domain" description="SGTA homodimerisation" evidence="6">
    <location>
        <begin position="23"/>
        <end position="81"/>
    </location>
</feature>
<evidence type="ECO:0000256" key="1">
    <source>
        <dbReference type="ARBA" id="ARBA00008175"/>
    </source>
</evidence>
<reference evidence="7 8" key="1">
    <citation type="submission" date="2022-05" db="EMBL/GenBank/DDBJ databases">
        <title>Chromosome-level reference genomes for two strains of Caenorhabditis briggsae: an improved platform for comparative genomics.</title>
        <authorList>
            <person name="Stevens L."/>
            <person name="Andersen E.C."/>
        </authorList>
    </citation>
    <scope>NUCLEOTIDE SEQUENCE [LARGE SCALE GENOMIC DNA]</scope>
    <source>
        <strain evidence="7">QX1410_ONT</strain>
        <tissue evidence="7">Whole-organism</tissue>
    </source>
</reference>
<sequence>MTEETKAPGMDVPIAAPIVTTDEQNLVVSFLQFIRQKVSHNQATPEQAEALEVAIQCLEHSFALTDASYAFQPSRPILELFKSAEGVPEGENSMPTPSEADIAQANKLKEEGNDLMKASQFDAAVQKYNAAIKLNRDPVYFCNRAAAYCRLEQYDLAIQDCRTALALDASYSKAWGRMGLAYSCQNRYEHAAEAYKKALELEPNQESYKNNLKIAEDKLKEVESARPAQGANPLAGLFGAMGGGGMGGMPGMPNMNALLSEPGLMEAASQLMNDPGLSGMFQNMMSGQGSIADLMAAGQQMAARMQETNPELIENLRRQFGPGGEGGQGGPPPPSAPPQ</sequence>
<evidence type="ECO:0000256" key="3">
    <source>
        <dbReference type="ARBA" id="ARBA00022803"/>
    </source>
</evidence>
<dbReference type="SUPFAM" id="SSF48452">
    <property type="entry name" value="TPR-like"/>
    <property type="match status" value="1"/>
</dbReference>
<dbReference type="PROSITE" id="PS50005">
    <property type="entry name" value="TPR"/>
    <property type="match status" value="1"/>
</dbReference>
<dbReference type="Gene3D" id="1.25.40.10">
    <property type="entry name" value="Tetratricopeptide repeat domain"/>
    <property type="match status" value="1"/>
</dbReference>
<name>A0AAE9DMY8_CAEBR</name>
<dbReference type="Pfam" id="PF00515">
    <property type="entry name" value="TPR_1"/>
    <property type="match status" value="1"/>
</dbReference>
<dbReference type="Pfam" id="PF16546">
    <property type="entry name" value="SGTA_dimer"/>
    <property type="match status" value="1"/>
</dbReference>
<accession>A0AAE9DMY8</accession>
<feature type="repeat" description="TPR" evidence="4">
    <location>
        <begin position="172"/>
        <end position="205"/>
    </location>
</feature>
<dbReference type="AlphaFoldDB" id="A0AAE9DMY8"/>
<dbReference type="PANTHER" id="PTHR45831">
    <property type="entry name" value="LD24721P"/>
    <property type="match status" value="1"/>
</dbReference>
<evidence type="ECO:0000256" key="2">
    <source>
        <dbReference type="ARBA" id="ARBA00022737"/>
    </source>
</evidence>
<proteinExistence type="inferred from homology"/>
<feature type="region of interest" description="Disordered" evidence="5">
    <location>
        <begin position="315"/>
        <end position="339"/>
    </location>
</feature>
<protein>
    <recommendedName>
        <fullName evidence="6">SGTA homodimerisation domain-containing protein</fullName>
    </recommendedName>
</protein>
<evidence type="ECO:0000256" key="4">
    <source>
        <dbReference type="PROSITE-ProRule" id="PRU00339"/>
    </source>
</evidence>
<comment type="similarity">
    <text evidence="1">Belongs to the SGT family.</text>
</comment>
<dbReference type="PROSITE" id="PS50293">
    <property type="entry name" value="TPR_REGION"/>
    <property type="match status" value="1"/>
</dbReference>
<keyword evidence="2" id="KW-0677">Repeat</keyword>
<evidence type="ECO:0000259" key="6">
    <source>
        <dbReference type="Pfam" id="PF16546"/>
    </source>
</evidence>
<evidence type="ECO:0000313" key="8">
    <source>
        <dbReference type="Proteomes" id="UP000827892"/>
    </source>
</evidence>
<dbReference type="InterPro" id="IPR011990">
    <property type="entry name" value="TPR-like_helical_dom_sf"/>
</dbReference>
<dbReference type="KEGG" id="cbr:CBG_02270"/>
<dbReference type="OMA" id="LAIKDCH"/>
<dbReference type="FunFam" id="1.25.40.10:FF:000732">
    <property type="entry name" value="Small Glutamine-rich Tetratrico repeat protein"/>
    <property type="match status" value="1"/>
</dbReference>
<dbReference type="SMART" id="SM00028">
    <property type="entry name" value="TPR"/>
    <property type="match status" value="3"/>
</dbReference>
<dbReference type="PANTHER" id="PTHR45831:SF2">
    <property type="entry name" value="LD24721P"/>
    <property type="match status" value="1"/>
</dbReference>
<evidence type="ECO:0000256" key="5">
    <source>
        <dbReference type="SAM" id="MobiDB-lite"/>
    </source>
</evidence>
<dbReference type="InterPro" id="IPR019734">
    <property type="entry name" value="TPR_rpt"/>
</dbReference>
<dbReference type="Proteomes" id="UP000827892">
    <property type="component" value="Chromosome II"/>
</dbReference>
<gene>
    <name evidence="7" type="ORF">L3Y34_018742</name>
</gene>